<dbReference type="PANTHER" id="PTHR21824:SF4">
    <property type="entry name" value="TRANSMEMBRANE PROTEIN 177"/>
    <property type="match status" value="1"/>
</dbReference>
<feature type="transmembrane region" description="Helical" evidence="1">
    <location>
        <begin position="203"/>
        <end position="223"/>
    </location>
</feature>
<keyword evidence="1" id="KW-1133">Transmembrane helix</keyword>
<dbReference type="InterPro" id="IPR026620">
    <property type="entry name" value="TMEM177"/>
</dbReference>
<organism evidence="2 3">
    <name type="scientific">Armadillidium nasatum</name>
    <dbReference type="NCBI Taxonomy" id="96803"/>
    <lineage>
        <taxon>Eukaryota</taxon>
        <taxon>Metazoa</taxon>
        <taxon>Ecdysozoa</taxon>
        <taxon>Arthropoda</taxon>
        <taxon>Crustacea</taxon>
        <taxon>Multicrustacea</taxon>
        <taxon>Malacostraca</taxon>
        <taxon>Eumalacostraca</taxon>
        <taxon>Peracarida</taxon>
        <taxon>Isopoda</taxon>
        <taxon>Oniscidea</taxon>
        <taxon>Crinocheta</taxon>
        <taxon>Armadillidiidae</taxon>
        <taxon>Armadillidium</taxon>
    </lineage>
</organism>
<dbReference type="AlphaFoldDB" id="A0A5N5T127"/>
<reference evidence="2 3" key="1">
    <citation type="journal article" date="2019" name="PLoS Biol.">
        <title>Sex chromosomes control vertical transmission of feminizing Wolbachia symbionts in an isopod.</title>
        <authorList>
            <person name="Becking T."/>
            <person name="Chebbi M.A."/>
            <person name="Giraud I."/>
            <person name="Moumen B."/>
            <person name="Laverre T."/>
            <person name="Caubet Y."/>
            <person name="Peccoud J."/>
            <person name="Gilbert C."/>
            <person name="Cordaux R."/>
        </authorList>
    </citation>
    <scope>NUCLEOTIDE SEQUENCE [LARGE SCALE GENOMIC DNA]</scope>
    <source>
        <strain evidence="2">ANa2</strain>
        <tissue evidence="2">Whole body excluding digestive tract and cuticle</tissue>
    </source>
</reference>
<protein>
    <submittedName>
        <fullName evidence="2">Transmembrane protein</fullName>
    </submittedName>
</protein>
<dbReference type="GO" id="GO:0016020">
    <property type="term" value="C:membrane"/>
    <property type="evidence" value="ECO:0007669"/>
    <property type="project" value="TreeGrafter"/>
</dbReference>
<evidence type="ECO:0000313" key="3">
    <source>
        <dbReference type="Proteomes" id="UP000326759"/>
    </source>
</evidence>
<accession>A0A5N5T127</accession>
<keyword evidence="1 2" id="KW-0812">Transmembrane</keyword>
<sequence length="310" mass="36263">MSSSKLYTKMLKIFTGFTAGSFGFFCYYIPNTTGLDSLRKLTQSLQKPVPVSEKVKLLFNEVMDDMKLSEEDKQKIQLYTCMRLDFFYAGSIWKKGIFEEFKKAIIGVPQNFNWESLSEEIKQKLLFRSEKLDWSSEHGKNLENSMFISDKAKKFGLAQNLFYVSTFEPLYNATVTSLLAMMAVHYVFFILNFKNFQHERFRGLRNSAAFVSLVFNFTLWLLFKDMYKCHLEGKADEAVAELGKEYIEGGVEYYDSVLEKNMALQHMIPYKGFWAPFSRFGNEQMSLRQKHLPLSGRRDYFKKLLNEEKA</sequence>
<dbReference type="EMBL" id="SEYY01014990">
    <property type="protein sequence ID" value="KAB7500163.1"/>
    <property type="molecule type" value="Genomic_DNA"/>
</dbReference>
<evidence type="ECO:0000256" key="1">
    <source>
        <dbReference type="SAM" id="Phobius"/>
    </source>
</evidence>
<evidence type="ECO:0000313" key="2">
    <source>
        <dbReference type="EMBL" id="KAB7500163.1"/>
    </source>
</evidence>
<keyword evidence="3" id="KW-1185">Reference proteome</keyword>
<feature type="transmembrane region" description="Helical" evidence="1">
    <location>
        <begin position="12"/>
        <end position="30"/>
    </location>
</feature>
<proteinExistence type="predicted"/>
<comment type="caution">
    <text evidence="2">The sequence shown here is derived from an EMBL/GenBank/DDBJ whole genome shotgun (WGS) entry which is preliminary data.</text>
</comment>
<feature type="transmembrane region" description="Helical" evidence="1">
    <location>
        <begin position="170"/>
        <end position="191"/>
    </location>
</feature>
<dbReference type="Proteomes" id="UP000326759">
    <property type="component" value="Unassembled WGS sequence"/>
</dbReference>
<name>A0A5N5T127_9CRUS</name>
<dbReference type="PANTHER" id="PTHR21824">
    <property type="entry name" value="TRANSMEMBRANE PROTEIN 177"/>
    <property type="match status" value="1"/>
</dbReference>
<gene>
    <name evidence="2" type="ORF">Anas_01904</name>
</gene>
<keyword evidence="1" id="KW-0472">Membrane</keyword>
<dbReference type="OrthoDB" id="110174at2759"/>